<dbReference type="PROSITE" id="PS50931">
    <property type="entry name" value="HTH_LYSR"/>
    <property type="match status" value="1"/>
</dbReference>
<evidence type="ECO:0000256" key="3">
    <source>
        <dbReference type="ARBA" id="ARBA00023125"/>
    </source>
</evidence>
<dbReference type="PRINTS" id="PR00039">
    <property type="entry name" value="HTHLYSR"/>
</dbReference>
<dbReference type="InterPro" id="IPR050389">
    <property type="entry name" value="LysR-type_TF"/>
</dbReference>
<feature type="domain" description="HTH lysR-type" evidence="5">
    <location>
        <begin position="7"/>
        <end position="64"/>
    </location>
</feature>
<keyword evidence="7" id="KW-1185">Reference proteome</keyword>
<accession>A0A239LVI3</accession>
<evidence type="ECO:0000313" key="6">
    <source>
        <dbReference type="EMBL" id="SNT34471.1"/>
    </source>
</evidence>
<evidence type="ECO:0000256" key="1">
    <source>
        <dbReference type="ARBA" id="ARBA00009437"/>
    </source>
</evidence>
<comment type="similarity">
    <text evidence="1">Belongs to the LysR transcriptional regulatory family.</text>
</comment>
<dbReference type="CDD" id="cd08459">
    <property type="entry name" value="PBP2_DntR_NahR_LinR_like"/>
    <property type="match status" value="1"/>
</dbReference>
<dbReference type="AlphaFoldDB" id="A0A239LVI3"/>
<dbReference type="Proteomes" id="UP000198284">
    <property type="component" value="Unassembled WGS sequence"/>
</dbReference>
<dbReference type="Gene3D" id="1.10.10.10">
    <property type="entry name" value="Winged helix-like DNA-binding domain superfamily/Winged helix DNA-binding domain"/>
    <property type="match status" value="1"/>
</dbReference>
<dbReference type="GO" id="GO:0003677">
    <property type="term" value="F:DNA binding"/>
    <property type="evidence" value="ECO:0007669"/>
    <property type="project" value="UniProtKB-KW"/>
</dbReference>
<evidence type="ECO:0000256" key="2">
    <source>
        <dbReference type="ARBA" id="ARBA00023015"/>
    </source>
</evidence>
<sequence>MASSARFDLNLLSVILAIHDAGSVSGAGKQLGMSQPATSAALNRLRKRFGDELFVRTATGMEATPRALALIEPAREIMARVNGDVLKGDTFDPRTTRTEFTFAMSDIGEMVFYSRLLAHLQREAPHATLSAVTAPAQDIAEGLESGRIDLAIGHFPDIRKHNFYQQRLFTHSFSCILRKGHPIRGNRLTQAQFMALGHAVIRAEVRSQEVFEQFLKQKRIERRIVSSTPHFMTIPFIVSSSDLVATVPNAIAQRFAEMAEVKVMTPPFEMPRFDLKQHWHRKSHQDPKNAWLRSQVVALFHNDKRWDGASA</sequence>
<organism evidence="6 7">
    <name type="scientific">Noviherbaspirillum humi</name>
    <dbReference type="NCBI Taxonomy" id="1688639"/>
    <lineage>
        <taxon>Bacteria</taxon>
        <taxon>Pseudomonadati</taxon>
        <taxon>Pseudomonadota</taxon>
        <taxon>Betaproteobacteria</taxon>
        <taxon>Burkholderiales</taxon>
        <taxon>Oxalobacteraceae</taxon>
        <taxon>Noviherbaspirillum</taxon>
    </lineage>
</organism>
<evidence type="ECO:0000259" key="5">
    <source>
        <dbReference type="PROSITE" id="PS50931"/>
    </source>
</evidence>
<dbReference type="PANTHER" id="PTHR30118:SF15">
    <property type="entry name" value="TRANSCRIPTIONAL REGULATORY PROTEIN"/>
    <property type="match status" value="1"/>
</dbReference>
<gene>
    <name evidence="6" type="ORF">SAMN06265795_1277</name>
</gene>
<dbReference type="EMBL" id="FZOT01000027">
    <property type="protein sequence ID" value="SNT34471.1"/>
    <property type="molecule type" value="Genomic_DNA"/>
</dbReference>
<dbReference type="GO" id="GO:0003700">
    <property type="term" value="F:DNA-binding transcription factor activity"/>
    <property type="evidence" value="ECO:0007669"/>
    <property type="project" value="InterPro"/>
</dbReference>
<dbReference type="PANTHER" id="PTHR30118">
    <property type="entry name" value="HTH-TYPE TRANSCRIPTIONAL REGULATOR LEUO-RELATED"/>
    <property type="match status" value="1"/>
</dbReference>
<name>A0A239LVI3_9BURK</name>
<dbReference type="InterPro" id="IPR036390">
    <property type="entry name" value="WH_DNA-bd_sf"/>
</dbReference>
<dbReference type="Pfam" id="PF00126">
    <property type="entry name" value="HTH_1"/>
    <property type="match status" value="1"/>
</dbReference>
<keyword evidence="3" id="KW-0238">DNA-binding</keyword>
<evidence type="ECO:0000313" key="7">
    <source>
        <dbReference type="Proteomes" id="UP000198284"/>
    </source>
</evidence>
<dbReference type="OrthoDB" id="8583877at2"/>
<keyword evidence="4" id="KW-0804">Transcription</keyword>
<proteinExistence type="inferred from homology"/>
<dbReference type="Pfam" id="PF03466">
    <property type="entry name" value="LysR_substrate"/>
    <property type="match status" value="1"/>
</dbReference>
<keyword evidence="2" id="KW-0805">Transcription regulation</keyword>
<dbReference type="Gene3D" id="3.40.190.10">
    <property type="entry name" value="Periplasmic binding protein-like II"/>
    <property type="match status" value="2"/>
</dbReference>
<dbReference type="InterPro" id="IPR036388">
    <property type="entry name" value="WH-like_DNA-bd_sf"/>
</dbReference>
<evidence type="ECO:0000256" key="4">
    <source>
        <dbReference type="ARBA" id="ARBA00023163"/>
    </source>
</evidence>
<dbReference type="RefSeq" id="WP_089401654.1">
    <property type="nucleotide sequence ID" value="NZ_FZOT01000027.1"/>
</dbReference>
<dbReference type="InterPro" id="IPR000847">
    <property type="entry name" value="LysR_HTH_N"/>
</dbReference>
<dbReference type="SUPFAM" id="SSF46785">
    <property type="entry name" value="Winged helix' DNA-binding domain"/>
    <property type="match status" value="1"/>
</dbReference>
<dbReference type="InterPro" id="IPR005119">
    <property type="entry name" value="LysR_subst-bd"/>
</dbReference>
<reference evidence="6 7" key="1">
    <citation type="submission" date="2017-06" db="EMBL/GenBank/DDBJ databases">
        <authorList>
            <person name="Kim H.J."/>
            <person name="Triplett B.A."/>
        </authorList>
    </citation>
    <scope>NUCLEOTIDE SEQUENCE [LARGE SCALE GENOMIC DNA]</scope>
    <source>
        <strain evidence="6 7">U15</strain>
    </source>
</reference>
<dbReference type="SUPFAM" id="SSF53850">
    <property type="entry name" value="Periplasmic binding protein-like II"/>
    <property type="match status" value="1"/>
</dbReference>
<protein>
    <submittedName>
        <fullName evidence="6">Transcriptional regulator, LysR family</fullName>
    </submittedName>
</protein>